<dbReference type="PROSITE" id="PS00671">
    <property type="entry name" value="D_2_HYDROXYACID_DH_3"/>
    <property type="match status" value="1"/>
</dbReference>
<keyword evidence="2" id="KW-0520">NAD</keyword>
<dbReference type="InterPro" id="IPR036291">
    <property type="entry name" value="NAD(P)-bd_dom_sf"/>
</dbReference>
<dbReference type="Pfam" id="PF02826">
    <property type="entry name" value="2-Hacid_dh_C"/>
    <property type="match status" value="1"/>
</dbReference>
<dbReference type="AlphaFoldDB" id="A0A433SF52"/>
<sequence length="309" mass="34236">MKVCIFFRGYVEVDAPLWAHDLQEALPEHEVKVWQEGDAPADYAVTWRATQAFIDHQTRLRALFNAGAGVDALLQLQLPQTLQVVRIEDSGMAQQMIEYVSYASLRFYREFDFYAQQQAHDLWEPRQVRDKQAFPVGILGLGVLGRQVAQAVQQLGFPVAGWSRTAKQGLPFACHAGDDGLHHLLSSSRILVCLLPLTSATQGIINARTLALLKPDGYLINIARGGHVVEPDLLAALDQGTLAGAMLDVFAQEPLPLEHPFWKHPKVTITPHVAAVTPRANTIRQIAEKIRLLDRGETVSGVVDKQLGY</sequence>
<dbReference type="SUPFAM" id="SSF51735">
    <property type="entry name" value="NAD(P)-binding Rossmann-fold domains"/>
    <property type="match status" value="1"/>
</dbReference>
<evidence type="ECO:0000256" key="2">
    <source>
        <dbReference type="ARBA" id="ARBA00023027"/>
    </source>
</evidence>
<organism evidence="4 5">
    <name type="scientific">Saezia sanguinis</name>
    <dbReference type="NCBI Taxonomy" id="1965230"/>
    <lineage>
        <taxon>Bacteria</taxon>
        <taxon>Pseudomonadati</taxon>
        <taxon>Pseudomonadota</taxon>
        <taxon>Betaproteobacteria</taxon>
        <taxon>Burkholderiales</taxon>
        <taxon>Saeziaceae</taxon>
        <taxon>Saezia</taxon>
    </lineage>
</organism>
<evidence type="ECO:0000256" key="1">
    <source>
        <dbReference type="ARBA" id="ARBA00023002"/>
    </source>
</evidence>
<dbReference type="RefSeq" id="WP_126979269.1">
    <property type="nucleotide sequence ID" value="NZ_PQSP01000002.1"/>
</dbReference>
<protein>
    <submittedName>
        <fullName evidence="4">Glyoxylate/hydroxypyruvate reductase A</fullName>
        <ecNumber evidence="4">1.1.1.79</ecNumber>
    </submittedName>
</protein>
<dbReference type="InterPro" id="IPR006140">
    <property type="entry name" value="D-isomer_DH_NAD-bd"/>
</dbReference>
<dbReference type="GO" id="GO:0051287">
    <property type="term" value="F:NAD binding"/>
    <property type="evidence" value="ECO:0007669"/>
    <property type="project" value="InterPro"/>
</dbReference>
<accession>A0A433SF52</accession>
<dbReference type="PANTHER" id="PTHR43333">
    <property type="entry name" value="2-HACID_DH_C DOMAIN-CONTAINING PROTEIN"/>
    <property type="match status" value="1"/>
</dbReference>
<dbReference type="CDD" id="cd12164">
    <property type="entry name" value="GDH_like_2"/>
    <property type="match status" value="1"/>
</dbReference>
<evidence type="ECO:0000259" key="3">
    <source>
        <dbReference type="Pfam" id="PF02826"/>
    </source>
</evidence>
<name>A0A433SF52_9BURK</name>
<dbReference type="OrthoDB" id="9787219at2"/>
<dbReference type="PANTHER" id="PTHR43333:SF1">
    <property type="entry name" value="D-ISOMER SPECIFIC 2-HYDROXYACID DEHYDROGENASE NAD-BINDING DOMAIN-CONTAINING PROTEIN"/>
    <property type="match status" value="1"/>
</dbReference>
<feature type="domain" description="D-isomer specific 2-hydroxyacid dehydrogenase NAD-binding" evidence="3">
    <location>
        <begin position="105"/>
        <end position="274"/>
    </location>
</feature>
<keyword evidence="5" id="KW-1185">Reference proteome</keyword>
<reference evidence="4 5" key="1">
    <citation type="submission" date="2018-01" db="EMBL/GenBank/DDBJ databases">
        <title>Saezia sanguinis gen. nov., sp. nov., in the order Burkholderiales isolated from human blood.</title>
        <authorList>
            <person name="Medina-Pascual M.J."/>
            <person name="Valdezate S."/>
            <person name="Monzon S."/>
            <person name="Cuesta I."/>
            <person name="Carrasco G."/>
            <person name="Villalon P."/>
            <person name="Saez-Nieto J.A."/>
        </authorList>
    </citation>
    <scope>NUCLEOTIDE SEQUENCE [LARGE SCALE GENOMIC DNA]</scope>
    <source>
        <strain evidence="4 5">CNM695-12</strain>
    </source>
</reference>
<dbReference type="Gene3D" id="3.40.50.720">
    <property type="entry name" value="NAD(P)-binding Rossmann-like Domain"/>
    <property type="match status" value="2"/>
</dbReference>
<evidence type="ECO:0000313" key="4">
    <source>
        <dbReference type="EMBL" id="RUS67326.1"/>
    </source>
</evidence>
<dbReference type="InterPro" id="IPR029753">
    <property type="entry name" value="D-isomer_DH_CS"/>
</dbReference>
<evidence type="ECO:0000313" key="5">
    <source>
        <dbReference type="Proteomes" id="UP000286947"/>
    </source>
</evidence>
<keyword evidence="4" id="KW-0670">Pyruvate</keyword>
<keyword evidence="1 4" id="KW-0560">Oxidoreductase</keyword>
<proteinExistence type="predicted"/>
<dbReference type="EC" id="1.1.1.79" evidence="4"/>
<dbReference type="EMBL" id="PQSP01000002">
    <property type="protein sequence ID" value="RUS67326.1"/>
    <property type="molecule type" value="Genomic_DNA"/>
</dbReference>
<gene>
    <name evidence="4" type="primary">ghrA</name>
    <name evidence="4" type="ORF">CUZ56_01270</name>
</gene>
<dbReference type="GO" id="GO:0030267">
    <property type="term" value="F:glyoxylate reductase (NADPH) activity"/>
    <property type="evidence" value="ECO:0007669"/>
    <property type="project" value="UniProtKB-EC"/>
</dbReference>
<comment type="caution">
    <text evidence="4">The sequence shown here is derived from an EMBL/GenBank/DDBJ whole genome shotgun (WGS) entry which is preliminary data.</text>
</comment>
<dbReference type="Proteomes" id="UP000286947">
    <property type="component" value="Unassembled WGS sequence"/>
</dbReference>